<comment type="caution">
    <text evidence="3">The sequence shown here is derived from an EMBL/GenBank/DDBJ whole genome shotgun (WGS) entry which is preliminary data.</text>
</comment>
<keyword evidence="4" id="KW-1185">Reference proteome</keyword>
<dbReference type="RefSeq" id="WP_087680090.1">
    <property type="nucleotide sequence ID" value="NZ_JAWVOH010000001.1"/>
</dbReference>
<dbReference type="InterPro" id="IPR046350">
    <property type="entry name" value="Cystatin_sf"/>
</dbReference>
<gene>
    <name evidence="3" type="ORF">AAF454_11885</name>
</gene>
<dbReference type="SUPFAM" id="SSF54403">
    <property type="entry name" value="Cystatin/monellin"/>
    <property type="match status" value="2"/>
</dbReference>
<organism evidence="3 4">
    <name type="scientific">Kurthia gibsonii</name>
    <dbReference type="NCBI Taxonomy" id="33946"/>
    <lineage>
        <taxon>Bacteria</taxon>
        <taxon>Bacillati</taxon>
        <taxon>Bacillota</taxon>
        <taxon>Bacilli</taxon>
        <taxon>Bacillales</taxon>
        <taxon>Caryophanaceae</taxon>
        <taxon>Kurthia</taxon>
    </lineage>
</organism>
<evidence type="ECO:0000313" key="4">
    <source>
        <dbReference type="Proteomes" id="UP001398420"/>
    </source>
</evidence>
<sequence length="160" mass="18327">MKSWIKFFAIFFVMLAVVLTVLVTIKAYAPYHSATQEAKDVVLKERLLKTVDKSYVYNSTNHYVTVIGKNDKNQSTAVVLNQDQPKAKKEVIELSKGVTEKEAIKIATEGQKVKKVLHVHLGIEKPGPVWEVAFENNRDELNYVYVVFETGQWWKKITNL</sequence>
<dbReference type="Gene3D" id="3.10.450.40">
    <property type="match status" value="2"/>
</dbReference>
<dbReference type="InterPro" id="IPR041401">
    <property type="entry name" value="TseB-like_dom"/>
</dbReference>
<feature type="transmembrane region" description="Helical" evidence="1">
    <location>
        <begin position="7"/>
        <end position="29"/>
    </location>
</feature>
<accession>A0ABU9LMA6</accession>
<protein>
    <submittedName>
        <fullName evidence="3">DUF5590 domain-containing protein</fullName>
    </submittedName>
</protein>
<evidence type="ECO:0000259" key="2">
    <source>
        <dbReference type="Pfam" id="PF17881"/>
    </source>
</evidence>
<dbReference type="Proteomes" id="UP001398420">
    <property type="component" value="Unassembled WGS sequence"/>
</dbReference>
<evidence type="ECO:0000256" key="1">
    <source>
        <dbReference type="SAM" id="Phobius"/>
    </source>
</evidence>
<keyword evidence="1" id="KW-0472">Membrane</keyword>
<proteinExistence type="predicted"/>
<keyword evidence="1" id="KW-1133">Transmembrane helix</keyword>
<dbReference type="Pfam" id="PF17881">
    <property type="entry name" value="TseB"/>
    <property type="match status" value="1"/>
</dbReference>
<feature type="domain" description="Cell wall elongation regulator TseB-like" evidence="2">
    <location>
        <begin position="37"/>
        <end position="79"/>
    </location>
</feature>
<reference evidence="3 4" key="1">
    <citation type="submission" date="2024-04" db="EMBL/GenBank/DDBJ databases">
        <authorList>
            <person name="Wu Y.S."/>
            <person name="Zhang L."/>
        </authorList>
    </citation>
    <scope>NUCLEOTIDE SEQUENCE [LARGE SCALE GENOMIC DNA]</scope>
    <source>
        <strain evidence="3 4">KG-01</strain>
    </source>
</reference>
<evidence type="ECO:0000313" key="3">
    <source>
        <dbReference type="EMBL" id="MEL5989105.1"/>
    </source>
</evidence>
<keyword evidence="1" id="KW-0812">Transmembrane</keyword>
<name>A0ABU9LMA6_9BACL</name>
<dbReference type="EMBL" id="JBCEWA010000009">
    <property type="protein sequence ID" value="MEL5989105.1"/>
    <property type="molecule type" value="Genomic_DNA"/>
</dbReference>